<dbReference type="Gene3D" id="1.50.10.10">
    <property type="match status" value="1"/>
</dbReference>
<dbReference type="InterPro" id="IPR012341">
    <property type="entry name" value="6hp_glycosidase-like_sf"/>
</dbReference>
<feature type="domain" description="Alpha-L-rhamnosidase concanavalin-like" evidence="4">
    <location>
        <begin position="212"/>
        <end position="308"/>
    </location>
</feature>
<dbReference type="EC" id="3.2.1.40" evidence="2"/>
<organism evidence="8 9">
    <name type="scientific">Microbacterium aoyamense</name>
    <dbReference type="NCBI Taxonomy" id="344166"/>
    <lineage>
        <taxon>Bacteria</taxon>
        <taxon>Bacillati</taxon>
        <taxon>Actinomycetota</taxon>
        <taxon>Actinomycetes</taxon>
        <taxon>Micrococcales</taxon>
        <taxon>Microbacteriaceae</taxon>
        <taxon>Microbacterium</taxon>
    </lineage>
</organism>
<dbReference type="SUPFAM" id="SSF48208">
    <property type="entry name" value="Six-hairpin glycosidases"/>
    <property type="match status" value="1"/>
</dbReference>
<evidence type="ECO:0000256" key="2">
    <source>
        <dbReference type="ARBA" id="ARBA00012652"/>
    </source>
</evidence>
<accession>A0ABN2PDK2</accession>
<reference evidence="8 9" key="1">
    <citation type="journal article" date="2019" name="Int. J. Syst. Evol. Microbiol.">
        <title>The Global Catalogue of Microorganisms (GCM) 10K type strain sequencing project: providing services to taxonomists for standard genome sequencing and annotation.</title>
        <authorList>
            <consortium name="The Broad Institute Genomics Platform"/>
            <consortium name="The Broad Institute Genome Sequencing Center for Infectious Disease"/>
            <person name="Wu L."/>
            <person name="Ma J."/>
        </authorList>
    </citation>
    <scope>NUCLEOTIDE SEQUENCE [LARGE SCALE GENOMIC DNA]</scope>
    <source>
        <strain evidence="8 9">JCM 14900</strain>
    </source>
</reference>
<evidence type="ECO:0000256" key="1">
    <source>
        <dbReference type="ARBA" id="ARBA00001445"/>
    </source>
</evidence>
<keyword evidence="9" id="KW-1185">Reference proteome</keyword>
<evidence type="ECO:0000259" key="6">
    <source>
        <dbReference type="Pfam" id="PF17389"/>
    </source>
</evidence>
<dbReference type="PANTHER" id="PTHR33307:SF6">
    <property type="entry name" value="ALPHA-RHAMNOSIDASE (EUROFUNG)-RELATED"/>
    <property type="match status" value="1"/>
</dbReference>
<feature type="domain" description="Alpha-L-rhamnosidase C-terminal" evidence="7">
    <location>
        <begin position="671"/>
        <end position="740"/>
    </location>
</feature>
<dbReference type="RefSeq" id="WP_248145624.1">
    <property type="nucleotide sequence ID" value="NZ_BAAAOF010000002.1"/>
</dbReference>
<evidence type="ECO:0000259" key="4">
    <source>
        <dbReference type="Pfam" id="PF05592"/>
    </source>
</evidence>
<dbReference type="InterPro" id="IPR035396">
    <property type="entry name" value="Bac_rhamnosid6H"/>
</dbReference>
<dbReference type="EMBL" id="BAAAOF010000002">
    <property type="protein sequence ID" value="GAA1917684.1"/>
    <property type="molecule type" value="Genomic_DNA"/>
</dbReference>
<comment type="caution">
    <text evidence="8">The sequence shown here is derived from an EMBL/GenBank/DDBJ whole genome shotgun (WGS) entry which is preliminary data.</text>
</comment>
<feature type="domain" description="Alpha-L-rhamnosidase six-hairpin glycosidase" evidence="6">
    <location>
        <begin position="313"/>
        <end position="669"/>
    </location>
</feature>
<sequence length="753" mass="81778">MTTAPVDDIALAAAAFLTADTPRNAVVRFRTVSALDQPRDRITRATLHATAHGVYEASLDGEPVTESVLNPGWTSYEWRLAYQTFDVRGQLAAGSGSELRLELLLADGWYRGDLGFARANANYGDEISVAAALTIEYADGSQQTIATGPEWTAEDSGIRSSLYNGQTIDARGAAGPLEARVTDIDRRTLFPQSAPLVMRQETLKPMSVQLSPSGSVLVDFGQNLVGWVRCTVQGESGHEVTLRHAEVLEDGELGTRPLRGAAATDVFVLSGGLDTFEPTLTFHGFRYVEVSGWPGDIDLDSFEAVVVHSEMKRIGTFECSEPLVNQLIHNSVWGQKGNFLSVPTDCPQRDERLGWTGDIAAYAASAAFQFDSADFLDGWLRDLFVETEHADGGIVPLTVPDVLKYANFPDGFSLPWHRATAVWGDAAVWVPQALWHAYGDRERLAAHYPAMVLHLGSAERDVSASGLWDLGNQLGDWLDPDAPPEDPAAAKADPSVVATACLYRSASFAAEAATILGADEDAARWRRLAETTRAAFNQHYVDGGIVLSDCATVYALAIVFGLLDDPDLARAGDRLAELVRAADYRVTTGFAGTPFVTWALSETGHVDDAYALLLERECPSWLYPITMGATTIWERWDSMLPDGTVNAGEMTSFNHYALGAVADWVYQVVGGVRPAEPGYSRVRIQPVPGPGITWARTRLETPRGVVSCEWELVDGEFTIHSSLPDGVEGDLVLPDGSAVRTIDGETRWRCDLR</sequence>
<dbReference type="Proteomes" id="UP001501343">
    <property type="component" value="Unassembled WGS sequence"/>
</dbReference>
<dbReference type="Pfam" id="PF08531">
    <property type="entry name" value="Bac_rhamnosid_N"/>
    <property type="match status" value="1"/>
</dbReference>
<dbReference type="GO" id="GO:0016787">
    <property type="term" value="F:hydrolase activity"/>
    <property type="evidence" value="ECO:0007669"/>
    <property type="project" value="UniProtKB-KW"/>
</dbReference>
<dbReference type="Gene3D" id="2.60.420.10">
    <property type="entry name" value="Maltose phosphorylase, domain 3"/>
    <property type="match status" value="1"/>
</dbReference>
<evidence type="ECO:0000256" key="3">
    <source>
        <dbReference type="ARBA" id="ARBA00022801"/>
    </source>
</evidence>
<dbReference type="InterPro" id="IPR008902">
    <property type="entry name" value="Rhamnosid_concanavalin"/>
</dbReference>
<evidence type="ECO:0000259" key="5">
    <source>
        <dbReference type="Pfam" id="PF08531"/>
    </source>
</evidence>
<comment type="catalytic activity">
    <reaction evidence="1">
        <text>Hydrolysis of terminal non-reducing alpha-L-rhamnose residues in alpha-L-rhamnosides.</text>
        <dbReference type="EC" id="3.2.1.40"/>
    </reaction>
</comment>
<dbReference type="Pfam" id="PF05592">
    <property type="entry name" value="Bac_rhamnosid"/>
    <property type="match status" value="1"/>
</dbReference>
<dbReference type="InterPro" id="IPR016007">
    <property type="entry name" value="Alpha_rhamnosid"/>
</dbReference>
<gene>
    <name evidence="8" type="ORF">GCM10009775_07690</name>
</gene>
<dbReference type="Gene3D" id="2.60.120.260">
    <property type="entry name" value="Galactose-binding domain-like"/>
    <property type="match status" value="2"/>
</dbReference>
<dbReference type="InterPro" id="IPR013737">
    <property type="entry name" value="Bac_rhamnosid_N"/>
</dbReference>
<evidence type="ECO:0000259" key="7">
    <source>
        <dbReference type="Pfam" id="PF17390"/>
    </source>
</evidence>
<dbReference type="Pfam" id="PF17389">
    <property type="entry name" value="Bac_rhamnosid6H"/>
    <property type="match status" value="1"/>
</dbReference>
<name>A0ABN2PDK2_9MICO</name>
<dbReference type="PANTHER" id="PTHR33307">
    <property type="entry name" value="ALPHA-RHAMNOSIDASE (EUROFUNG)"/>
    <property type="match status" value="1"/>
</dbReference>
<evidence type="ECO:0000313" key="8">
    <source>
        <dbReference type="EMBL" id="GAA1917684.1"/>
    </source>
</evidence>
<evidence type="ECO:0000313" key="9">
    <source>
        <dbReference type="Proteomes" id="UP001501343"/>
    </source>
</evidence>
<protein>
    <recommendedName>
        <fullName evidence="2">alpha-L-rhamnosidase</fullName>
        <ecNumber evidence="2">3.2.1.40</ecNumber>
    </recommendedName>
</protein>
<proteinExistence type="predicted"/>
<dbReference type="InterPro" id="IPR035398">
    <property type="entry name" value="Bac_rhamnosid_C"/>
</dbReference>
<dbReference type="Pfam" id="PF17390">
    <property type="entry name" value="Bac_rhamnosid_C"/>
    <property type="match status" value="1"/>
</dbReference>
<keyword evidence="3 8" id="KW-0378">Hydrolase</keyword>
<feature type="domain" description="Bacterial alpha-L-rhamnosidase N-terminal" evidence="5">
    <location>
        <begin position="41"/>
        <end position="173"/>
    </location>
</feature>
<dbReference type="InterPro" id="IPR008928">
    <property type="entry name" value="6-hairpin_glycosidase_sf"/>
</dbReference>